<organism evidence="1 2">
    <name type="scientific">Oceanococcus atlanticus</name>
    <dbReference type="NCBI Taxonomy" id="1317117"/>
    <lineage>
        <taxon>Bacteria</taxon>
        <taxon>Pseudomonadati</taxon>
        <taxon>Pseudomonadota</taxon>
        <taxon>Gammaproteobacteria</taxon>
        <taxon>Chromatiales</taxon>
        <taxon>Oceanococcaceae</taxon>
        <taxon>Oceanococcus</taxon>
    </lineage>
</organism>
<comment type="caution">
    <text evidence="1">The sequence shown here is derived from an EMBL/GenBank/DDBJ whole genome shotgun (WGS) entry which is preliminary data.</text>
</comment>
<reference evidence="1 2" key="1">
    <citation type="submission" date="2013-04" db="EMBL/GenBank/DDBJ databases">
        <title>Oceanococcus atlanticus 22II-S10r2 Genome Sequencing.</title>
        <authorList>
            <person name="Lai Q."/>
            <person name="Li G."/>
            <person name="Shao Z."/>
        </authorList>
    </citation>
    <scope>NUCLEOTIDE SEQUENCE [LARGE SCALE GENOMIC DNA]</scope>
    <source>
        <strain evidence="1 2">22II-S10r2</strain>
    </source>
</reference>
<dbReference type="EMBL" id="AQQV01000001">
    <property type="protein sequence ID" value="ORE89465.1"/>
    <property type="molecule type" value="Genomic_DNA"/>
</dbReference>
<dbReference type="AlphaFoldDB" id="A0A1Y1SIG2"/>
<protein>
    <submittedName>
        <fullName evidence="1">Uncharacterized protein</fullName>
    </submittedName>
</protein>
<evidence type="ECO:0000313" key="1">
    <source>
        <dbReference type="EMBL" id="ORE89465.1"/>
    </source>
</evidence>
<keyword evidence="2" id="KW-1185">Reference proteome</keyword>
<dbReference type="STRING" id="1317117.ATO7_06280"/>
<dbReference type="Proteomes" id="UP000192342">
    <property type="component" value="Unassembled WGS sequence"/>
</dbReference>
<gene>
    <name evidence="1" type="ORF">ATO7_06280</name>
</gene>
<name>A0A1Y1SIG2_9GAMM</name>
<sequence>MIELAGYKNSKLKIMNIVVRCALESLIFAESKLADNWESFCKKKGALCKASKSIQGIAKPEENAVTNALGEFIDEHLKGLPIEDPLRMVEFRYESPKKSKILAGSHQKRIDLKFEARYPNGPEFVIEAKPLFSKRDINSKLLGPSGLGRFTRTEEPYTNDHLAALLGYVVDKKLDYWNNSLNESLSTEDHCEQMETVILPIWKSDIPSTRHARPSGVQPIWMLHLLVTYPESAHPHDA</sequence>
<proteinExistence type="predicted"/>
<evidence type="ECO:0000313" key="2">
    <source>
        <dbReference type="Proteomes" id="UP000192342"/>
    </source>
</evidence>
<accession>A0A1Y1SIG2</accession>